<dbReference type="InterPro" id="IPR019734">
    <property type="entry name" value="TPR_rpt"/>
</dbReference>
<evidence type="ECO:0008006" key="2">
    <source>
        <dbReference type="Google" id="ProtNLM"/>
    </source>
</evidence>
<accession>A0A644U235</accession>
<sequence length="234" mass="27519">MDRTFINNLLQLKDEEFNSQVLYTLKRTIEKYPYFSLPYYYNAKCSKLLSQNQTKSLTLASTYSPDRTKLKEFMETSVAFQFTTDEPPKTDMDKINERIEQLRKIYGLKPTEKEKELDSTPDIIEEIDSYTEPNLSDTPTKEELIERFLQVENPKVNKLTNSQEIDKEKEYVSINEVVKKSVEDEFEIVTETMAQIYLKQGHKDMAIKIYNKLILANPEKSSYFATQIQKLENN</sequence>
<organism evidence="1">
    <name type="scientific">bioreactor metagenome</name>
    <dbReference type="NCBI Taxonomy" id="1076179"/>
    <lineage>
        <taxon>unclassified sequences</taxon>
        <taxon>metagenomes</taxon>
        <taxon>ecological metagenomes</taxon>
    </lineage>
</organism>
<protein>
    <recommendedName>
        <fullName evidence="2">Tetratricopeptide repeat protein</fullName>
    </recommendedName>
</protein>
<reference evidence="1" key="1">
    <citation type="submission" date="2019-08" db="EMBL/GenBank/DDBJ databases">
        <authorList>
            <person name="Kucharzyk K."/>
            <person name="Murdoch R.W."/>
            <person name="Higgins S."/>
            <person name="Loffler F."/>
        </authorList>
    </citation>
    <scope>NUCLEOTIDE SEQUENCE</scope>
</reference>
<dbReference type="PROSITE" id="PS50005">
    <property type="entry name" value="TPR"/>
    <property type="match status" value="1"/>
</dbReference>
<dbReference type="EMBL" id="VSSQ01000072">
    <property type="protein sequence ID" value="MPL73318.1"/>
    <property type="molecule type" value="Genomic_DNA"/>
</dbReference>
<name>A0A644U235_9ZZZZ</name>
<evidence type="ECO:0000313" key="1">
    <source>
        <dbReference type="EMBL" id="MPL73318.1"/>
    </source>
</evidence>
<proteinExistence type="predicted"/>
<dbReference type="AlphaFoldDB" id="A0A644U235"/>
<comment type="caution">
    <text evidence="1">The sequence shown here is derived from an EMBL/GenBank/DDBJ whole genome shotgun (WGS) entry which is preliminary data.</text>
</comment>
<gene>
    <name evidence="1" type="ORF">SDC9_19117</name>
</gene>